<feature type="domain" description="HTH marR-type" evidence="4">
    <location>
        <begin position="9"/>
        <end position="148"/>
    </location>
</feature>
<reference evidence="6" key="1">
    <citation type="journal article" date="2019" name="Int. J. Syst. Evol. Microbiol.">
        <title>The Global Catalogue of Microorganisms (GCM) 10K type strain sequencing project: providing services to taxonomists for standard genome sequencing and annotation.</title>
        <authorList>
            <consortium name="The Broad Institute Genomics Platform"/>
            <consortium name="The Broad Institute Genome Sequencing Center for Infectious Disease"/>
            <person name="Wu L."/>
            <person name="Ma J."/>
        </authorList>
    </citation>
    <scope>NUCLEOTIDE SEQUENCE [LARGE SCALE GENOMIC DNA]</scope>
    <source>
        <strain evidence="6">CGMCC 1.9106</strain>
    </source>
</reference>
<dbReference type="PROSITE" id="PS50995">
    <property type="entry name" value="HTH_MARR_2"/>
    <property type="match status" value="1"/>
</dbReference>
<dbReference type="RefSeq" id="WP_376806971.1">
    <property type="nucleotide sequence ID" value="NZ_JBHTAC010000013.1"/>
</dbReference>
<dbReference type="Pfam" id="PF12802">
    <property type="entry name" value="MarR_2"/>
    <property type="match status" value="1"/>
</dbReference>
<keyword evidence="2" id="KW-0238">DNA-binding</keyword>
<dbReference type="EMBL" id="JBHTAC010000013">
    <property type="protein sequence ID" value="MFC7243860.1"/>
    <property type="molecule type" value="Genomic_DNA"/>
</dbReference>
<keyword evidence="3" id="KW-0804">Transcription</keyword>
<dbReference type="InterPro" id="IPR039422">
    <property type="entry name" value="MarR/SlyA-like"/>
</dbReference>
<dbReference type="PANTHER" id="PTHR33164">
    <property type="entry name" value="TRANSCRIPTIONAL REGULATOR, MARR FAMILY"/>
    <property type="match status" value="1"/>
</dbReference>
<dbReference type="InterPro" id="IPR036388">
    <property type="entry name" value="WH-like_DNA-bd_sf"/>
</dbReference>
<evidence type="ECO:0000256" key="3">
    <source>
        <dbReference type="ARBA" id="ARBA00023163"/>
    </source>
</evidence>
<evidence type="ECO:0000313" key="5">
    <source>
        <dbReference type="EMBL" id="MFC7243860.1"/>
    </source>
</evidence>
<evidence type="ECO:0000256" key="2">
    <source>
        <dbReference type="ARBA" id="ARBA00023125"/>
    </source>
</evidence>
<organism evidence="5 6">
    <name type="scientific">Catellatospora aurea</name>
    <dbReference type="NCBI Taxonomy" id="1337874"/>
    <lineage>
        <taxon>Bacteria</taxon>
        <taxon>Bacillati</taxon>
        <taxon>Actinomycetota</taxon>
        <taxon>Actinomycetes</taxon>
        <taxon>Micromonosporales</taxon>
        <taxon>Micromonosporaceae</taxon>
        <taxon>Catellatospora</taxon>
    </lineage>
</organism>
<accession>A0ABW2GVC7</accession>
<dbReference type="Proteomes" id="UP001596392">
    <property type="component" value="Unassembled WGS sequence"/>
</dbReference>
<dbReference type="PROSITE" id="PS01117">
    <property type="entry name" value="HTH_MARR_1"/>
    <property type="match status" value="1"/>
</dbReference>
<evidence type="ECO:0000256" key="1">
    <source>
        <dbReference type="ARBA" id="ARBA00023015"/>
    </source>
</evidence>
<dbReference type="SUPFAM" id="SSF46785">
    <property type="entry name" value="Winged helix' DNA-binding domain"/>
    <property type="match status" value="1"/>
</dbReference>
<keyword evidence="1" id="KW-0805">Transcription regulation</keyword>
<evidence type="ECO:0000313" key="6">
    <source>
        <dbReference type="Proteomes" id="UP001596392"/>
    </source>
</evidence>
<protein>
    <submittedName>
        <fullName evidence="5">MarR family winged helix-turn-helix transcriptional regulator</fullName>
    </submittedName>
</protein>
<dbReference type="InterPro" id="IPR000835">
    <property type="entry name" value="HTH_MarR-typ"/>
</dbReference>
<dbReference type="InterPro" id="IPR036390">
    <property type="entry name" value="WH_DNA-bd_sf"/>
</dbReference>
<dbReference type="PRINTS" id="PR00598">
    <property type="entry name" value="HTHMARR"/>
</dbReference>
<evidence type="ECO:0000259" key="4">
    <source>
        <dbReference type="PROSITE" id="PS50995"/>
    </source>
</evidence>
<dbReference type="PANTHER" id="PTHR33164:SF43">
    <property type="entry name" value="HTH-TYPE TRANSCRIPTIONAL REPRESSOR YETL"/>
    <property type="match status" value="1"/>
</dbReference>
<dbReference type="SMART" id="SM00347">
    <property type="entry name" value="HTH_MARR"/>
    <property type="match status" value="1"/>
</dbReference>
<gene>
    <name evidence="5" type="ORF">ACFQO7_15430</name>
</gene>
<name>A0ABW2GVC7_9ACTN</name>
<comment type="caution">
    <text evidence="5">The sequence shown here is derived from an EMBL/GenBank/DDBJ whole genome shotgun (WGS) entry which is preliminary data.</text>
</comment>
<keyword evidence="6" id="KW-1185">Reference proteome</keyword>
<sequence length="162" mass="18566">MGVAVEPQLDQLAQDIGLFRRALIPDFLLGLVRRMGDEEPNLLQMATLYVLDSGPEPTVRDLAEQLGRSMSVTSRLVEHMVRRDWIERTEDPADRRAKRLRITRAGRDYLRAFERVRAQAQQQLMTYLTDDEQRQVSEAMALLGKASRRHLDERAQGADHVG</sequence>
<dbReference type="InterPro" id="IPR023187">
    <property type="entry name" value="Tscrpt_reg_MarR-type_CS"/>
</dbReference>
<proteinExistence type="predicted"/>
<dbReference type="Gene3D" id="1.10.10.10">
    <property type="entry name" value="Winged helix-like DNA-binding domain superfamily/Winged helix DNA-binding domain"/>
    <property type="match status" value="1"/>
</dbReference>